<dbReference type="PRINTS" id="PR00625">
    <property type="entry name" value="JDOMAIN"/>
</dbReference>
<dbReference type="InterPro" id="IPR001623">
    <property type="entry name" value="DnaJ_domain"/>
</dbReference>
<dbReference type="AlphaFoldDB" id="A0A0G4HXF1"/>
<dbReference type="SUPFAM" id="SSF46565">
    <property type="entry name" value="Chaperone J-domain"/>
    <property type="match status" value="1"/>
</dbReference>
<gene>
    <name evidence="3" type="ORF">Cvel_1492</name>
</gene>
<proteinExistence type="predicted"/>
<evidence type="ECO:0000259" key="2">
    <source>
        <dbReference type="PROSITE" id="PS50076"/>
    </source>
</evidence>
<dbReference type="EMBL" id="CDMZ01004259">
    <property type="protein sequence ID" value="CEM49202.1"/>
    <property type="molecule type" value="Genomic_DNA"/>
</dbReference>
<dbReference type="Gene3D" id="1.10.287.110">
    <property type="entry name" value="DnaJ domain"/>
    <property type="match status" value="1"/>
</dbReference>
<feature type="domain" description="J" evidence="2">
    <location>
        <begin position="327"/>
        <end position="392"/>
    </location>
</feature>
<accession>A0A0G4HXF1</accession>
<dbReference type="SMART" id="SM00271">
    <property type="entry name" value="DnaJ"/>
    <property type="match status" value="1"/>
</dbReference>
<feature type="compositionally biased region" description="Low complexity" evidence="1">
    <location>
        <begin position="435"/>
        <end position="452"/>
    </location>
</feature>
<dbReference type="Pfam" id="PF00226">
    <property type="entry name" value="DnaJ"/>
    <property type="match status" value="1"/>
</dbReference>
<feature type="compositionally biased region" description="Polar residues" evidence="1">
    <location>
        <begin position="68"/>
        <end position="78"/>
    </location>
</feature>
<evidence type="ECO:0000313" key="3">
    <source>
        <dbReference type="EMBL" id="CEM49202.1"/>
    </source>
</evidence>
<dbReference type="VEuPathDB" id="CryptoDB:Cvel_1492"/>
<feature type="compositionally biased region" description="Low complexity" evidence="1">
    <location>
        <begin position="164"/>
        <end position="193"/>
    </location>
</feature>
<dbReference type="InterPro" id="IPR036869">
    <property type="entry name" value="J_dom_sf"/>
</dbReference>
<dbReference type="InterPro" id="IPR050817">
    <property type="entry name" value="DjlA_DnaK_co-chaperone"/>
</dbReference>
<name>A0A0G4HXF1_9ALVE</name>
<dbReference type="PANTHER" id="PTHR24074">
    <property type="entry name" value="CO-CHAPERONE PROTEIN DJLA"/>
    <property type="match status" value="1"/>
</dbReference>
<sequence length="452" mass="47482">MEHRGLVEALCSDRIPAENPANELSSHAILLQLQDNPEKRSQYQRLVEKWRREHQEFWSGRMFDHTAEQSTGSESSAPATLLSGRDGHSAANSASSRQQQPKKILRRAVRRHIPSTPSSPSRLRRAPCESSEGVRSEVNVGGSSPTSMRYRSEKSQEFLFTAVETSPTGSTRSSTSGERTSQRTSHSASTSRRGSGGGREQNTLAVRQQDSQGSNSGAILPAFGLNFDRQQVAQAAAAGGGMAALCVRTEIGAMQGATVALQAAGGVLAVGLLGYKRGFAAGAALGTVAGPVGALAGGVCGALLASEAVFRLSNALFGDDRERALGKAYETLGVAPTAKDEQVRKKYLKLAKANHPDKGGNEAKFIEINGAYELIRAARLEAAFRRAREAAAPREEGEEVVVEESSPKRKKSGGNAAKGGEVPKGNSSTSPTRYASAASSSSASASSSSASP</sequence>
<feature type="region of interest" description="Disordered" evidence="1">
    <location>
        <begin position="389"/>
        <end position="452"/>
    </location>
</feature>
<evidence type="ECO:0000256" key="1">
    <source>
        <dbReference type="SAM" id="MobiDB-lite"/>
    </source>
</evidence>
<feature type="compositionally biased region" description="Low complexity" evidence="1">
    <location>
        <begin position="89"/>
        <end position="99"/>
    </location>
</feature>
<feature type="compositionally biased region" description="Basic residues" evidence="1">
    <location>
        <begin position="103"/>
        <end position="113"/>
    </location>
</feature>
<protein>
    <recommendedName>
        <fullName evidence="2">J domain-containing protein</fullName>
    </recommendedName>
</protein>
<feature type="region of interest" description="Disordered" evidence="1">
    <location>
        <begin position="64"/>
        <end position="201"/>
    </location>
</feature>
<dbReference type="CDD" id="cd06257">
    <property type="entry name" value="DnaJ"/>
    <property type="match status" value="1"/>
</dbReference>
<reference evidence="3" key="1">
    <citation type="submission" date="2014-11" db="EMBL/GenBank/DDBJ databases">
        <authorList>
            <person name="Otto D Thomas"/>
            <person name="Naeem Raeece"/>
        </authorList>
    </citation>
    <scope>NUCLEOTIDE SEQUENCE</scope>
</reference>
<organism evidence="3">
    <name type="scientific">Chromera velia CCMP2878</name>
    <dbReference type="NCBI Taxonomy" id="1169474"/>
    <lineage>
        <taxon>Eukaryota</taxon>
        <taxon>Sar</taxon>
        <taxon>Alveolata</taxon>
        <taxon>Colpodellida</taxon>
        <taxon>Chromeraceae</taxon>
        <taxon>Chromera</taxon>
    </lineage>
</organism>
<dbReference type="PROSITE" id="PS50076">
    <property type="entry name" value="DNAJ_2"/>
    <property type="match status" value="1"/>
</dbReference>